<feature type="non-terminal residue" evidence="1">
    <location>
        <position position="90"/>
    </location>
</feature>
<reference evidence="1" key="1">
    <citation type="submission" date="2018-05" db="EMBL/GenBank/DDBJ databases">
        <authorList>
            <person name="Lanie J.A."/>
            <person name="Ng W.-L."/>
            <person name="Kazmierczak K.M."/>
            <person name="Andrzejewski T.M."/>
            <person name="Davidsen T.M."/>
            <person name="Wayne K.J."/>
            <person name="Tettelin H."/>
            <person name="Glass J.I."/>
            <person name="Rusch D."/>
            <person name="Podicherti R."/>
            <person name="Tsui H.-C.T."/>
            <person name="Winkler M.E."/>
        </authorList>
    </citation>
    <scope>NUCLEOTIDE SEQUENCE</scope>
</reference>
<sequence>MDVTSGIMKRRTFLKGAGVALLLPRMESLGQVAEADSPRRLLTIVNHLSFYQPELIPQTDGAFEKAPPPLLAELSDHFDHLKVFSGMDNP</sequence>
<organism evidence="1">
    <name type="scientific">marine metagenome</name>
    <dbReference type="NCBI Taxonomy" id="408172"/>
    <lineage>
        <taxon>unclassified sequences</taxon>
        <taxon>metagenomes</taxon>
        <taxon>ecological metagenomes</taxon>
    </lineage>
</organism>
<protein>
    <submittedName>
        <fullName evidence="1">Uncharacterized protein</fullName>
    </submittedName>
</protein>
<dbReference type="EMBL" id="UINC01227060">
    <property type="protein sequence ID" value="SVE57797.1"/>
    <property type="molecule type" value="Genomic_DNA"/>
</dbReference>
<accession>A0A383ELR9</accession>
<dbReference type="PROSITE" id="PS51318">
    <property type="entry name" value="TAT"/>
    <property type="match status" value="1"/>
</dbReference>
<evidence type="ECO:0000313" key="1">
    <source>
        <dbReference type="EMBL" id="SVE57797.1"/>
    </source>
</evidence>
<name>A0A383ELR9_9ZZZZ</name>
<gene>
    <name evidence="1" type="ORF">METZ01_LOCUS510651</name>
</gene>
<proteinExistence type="predicted"/>
<dbReference type="AlphaFoldDB" id="A0A383ELR9"/>
<dbReference type="InterPro" id="IPR006311">
    <property type="entry name" value="TAT_signal"/>
</dbReference>